<dbReference type="FunFam" id="3.30.420.40:FF:000404">
    <property type="entry name" value="Major actin"/>
    <property type="match status" value="1"/>
</dbReference>
<evidence type="ECO:0000256" key="4">
    <source>
        <dbReference type="ARBA" id="ARBA00022840"/>
    </source>
</evidence>
<dbReference type="InterPro" id="IPR004000">
    <property type="entry name" value="Actin"/>
</dbReference>
<dbReference type="PANTHER" id="PTHR11937">
    <property type="entry name" value="ACTIN"/>
    <property type="match status" value="1"/>
</dbReference>
<keyword evidence="5" id="KW-0963">Cytoplasm</keyword>
<comment type="similarity">
    <text evidence="2 6">Belongs to the actin family.</text>
</comment>
<dbReference type="SUPFAM" id="SSF53067">
    <property type="entry name" value="Actin-like ATPase domain"/>
    <property type="match status" value="1"/>
</dbReference>
<dbReference type="SMR" id="A0A1D6KRW7"/>
<keyword evidence="5" id="KW-0206">Cytoskeleton</keyword>
<sequence>MNLRDIKEKLACSALDYEQELETARTSSSVEKSYELPDGQVITISAERFRCPEVLFQPCFIGMESAGIHEVTYNSIMKCDVDIRKDLYGNVVLSGGSTMFSGIGDRMSKEITALAPSSMKVKVVAPPERKYSVLDWWFHSGLPQYLFSRCGSPRKISWDASLSRGLSSILHSFWILKSSWPWSIVQDVCVFVRSGSISALQRKKGFLMNLIKGISREEWTRMWNRLKEVEKHFEYQYPSQTDDVVQMIWKAIDRKELLVGLKQVLNTEYKRGRFPLIDTLLDER</sequence>
<name>A0A1D6KRW7_MAIZE</name>
<dbReference type="SMART" id="SM00268">
    <property type="entry name" value="ACTIN"/>
    <property type="match status" value="1"/>
</dbReference>
<dbReference type="GO" id="GO:0005856">
    <property type="term" value="C:cytoskeleton"/>
    <property type="evidence" value="ECO:0007669"/>
    <property type="project" value="UniProtKB-SubCell"/>
</dbReference>
<dbReference type="InParanoid" id="A0A1D6KRW7"/>
<protein>
    <submittedName>
        <fullName evidence="7">Actin-11</fullName>
    </submittedName>
</protein>
<dbReference type="InterPro" id="IPR043129">
    <property type="entry name" value="ATPase_NBD"/>
</dbReference>
<dbReference type="Gene3D" id="3.90.640.10">
    <property type="entry name" value="Actin, Chain A, domain 4"/>
    <property type="match status" value="1"/>
</dbReference>
<comment type="subcellular location">
    <subcellularLocation>
        <location evidence="1">Cytoplasm</location>
        <location evidence="1">Cytoskeleton</location>
    </subcellularLocation>
</comment>
<dbReference type="AlphaFoldDB" id="A0A1D6KRW7"/>
<evidence type="ECO:0000256" key="1">
    <source>
        <dbReference type="ARBA" id="ARBA00004245"/>
    </source>
</evidence>
<keyword evidence="4" id="KW-0067">ATP-binding</keyword>
<dbReference type="EMBL" id="CM007647">
    <property type="protein sequence ID" value="ONM05442.1"/>
    <property type="molecule type" value="Genomic_DNA"/>
</dbReference>
<evidence type="ECO:0000256" key="5">
    <source>
        <dbReference type="ARBA" id="ARBA00023212"/>
    </source>
</evidence>
<dbReference type="STRING" id="4577.A0A1D6KRW7"/>
<reference evidence="7" key="1">
    <citation type="submission" date="2015-12" db="EMBL/GenBank/DDBJ databases">
        <title>Update maize B73 reference genome by single molecule sequencing technologies.</title>
        <authorList>
            <consortium name="Maize Genome Sequencing Project"/>
            <person name="Ware D."/>
        </authorList>
    </citation>
    <scope>NUCLEOTIDE SEQUENCE [LARGE SCALE GENOMIC DNA]</scope>
    <source>
        <tissue evidence="7">Seedling</tissue>
    </source>
</reference>
<keyword evidence="3" id="KW-0547">Nucleotide-binding</keyword>
<evidence type="ECO:0000256" key="6">
    <source>
        <dbReference type="RuleBase" id="RU000487"/>
    </source>
</evidence>
<organism evidence="7">
    <name type="scientific">Zea mays</name>
    <name type="common">Maize</name>
    <dbReference type="NCBI Taxonomy" id="4577"/>
    <lineage>
        <taxon>Eukaryota</taxon>
        <taxon>Viridiplantae</taxon>
        <taxon>Streptophyta</taxon>
        <taxon>Embryophyta</taxon>
        <taxon>Tracheophyta</taxon>
        <taxon>Spermatophyta</taxon>
        <taxon>Magnoliopsida</taxon>
        <taxon>Liliopsida</taxon>
        <taxon>Poales</taxon>
        <taxon>Poaceae</taxon>
        <taxon>PACMAD clade</taxon>
        <taxon>Panicoideae</taxon>
        <taxon>Andropogonodae</taxon>
        <taxon>Andropogoneae</taxon>
        <taxon>Tripsacinae</taxon>
        <taxon>Zea</taxon>
    </lineage>
</organism>
<evidence type="ECO:0000256" key="3">
    <source>
        <dbReference type="ARBA" id="ARBA00022741"/>
    </source>
</evidence>
<dbReference type="ExpressionAtlas" id="A0A1D6KRW7">
    <property type="expression patterns" value="baseline"/>
</dbReference>
<dbReference type="Gene3D" id="3.30.420.40">
    <property type="match status" value="1"/>
</dbReference>
<dbReference type="Pfam" id="PF00022">
    <property type="entry name" value="Actin"/>
    <property type="match status" value="1"/>
</dbReference>
<dbReference type="GO" id="GO:0005524">
    <property type="term" value="F:ATP binding"/>
    <property type="evidence" value="ECO:0007669"/>
    <property type="project" value="UniProtKB-KW"/>
</dbReference>
<gene>
    <name evidence="7" type="ORF">ZEAMMB73_Zm00001d032584</name>
</gene>
<evidence type="ECO:0000313" key="7">
    <source>
        <dbReference type="EMBL" id="ONM05442.1"/>
    </source>
</evidence>
<evidence type="ECO:0000256" key="2">
    <source>
        <dbReference type="ARBA" id="ARBA00006752"/>
    </source>
</evidence>
<accession>A0A1D6KRW7</accession>
<proteinExistence type="inferred from homology"/>